<name>A0AAN7L007_TRANT</name>
<keyword evidence="3" id="KW-0677">Repeat</keyword>
<dbReference type="GO" id="GO:0031080">
    <property type="term" value="C:nuclear pore outer ring"/>
    <property type="evidence" value="ECO:0007669"/>
    <property type="project" value="TreeGrafter"/>
</dbReference>
<evidence type="ECO:0000313" key="5">
    <source>
        <dbReference type="EMBL" id="KAK4774674.1"/>
    </source>
</evidence>
<dbReference type="AlphaFoldDB" id="A0AAN7L007"/>
<evidence type="ECO:0000256" key="2">
    <source>
        <dbReference type="ARBA" id="ARBA00022574"/>
    </source>
</evidence>
<dbReference type="Gene3D" id="2.130.10.10">
    <property type="entry name" value="YVTN repeat-like/Quinoprotein amine dehydrogenase"/>
    <property type="match status" value="1"/>
</dbReference>
<organism evidence="5 6">
    <name type="scientific">Trapa natans</name>
    <name type="common">Water chestnut</name>
    <dbReference type="NCBI Taxonomy" id="22666"/>
    <lineage>
        <taxon>Eukaryota</taxon>
        <taxon>Viridiplantae</taxon>
        <taxon>Streptophyta</taxon>
        <taxon>Embryophyta</taxon>
        <taxon>Tracheophyta</taxon>
        <taxon>Spermatophyta</taxon>
        <taxon>Magnoliopsida</taxon>
        <taxon>eudicotyledons</taxon>
        <taxon>Gunneridae</taxon>
        <taxon>Pentapetalae</taxon>
        <taxon>rosids</taxon>
        <taxon>malvids</taxon>
        <taxon>Myrtales</taxon>
        <taxon>Lythraceae</taxon>
        <taxon>Trapa</taxon>
    </lineage>
</organism>
<keyword evidence="6" id="KW-1185">Reference proteome</keyword>
<dbReference type="EMBL" id="JAXQNO010000019">
    <property type="protein sequence ID" value="KAK4774674.1"/>
    <property type="molecule type" value="Genomic_DNA"/>
</dbReference>
<reference evidence="5 6" key="1">
    <citation type="journal article" date="2023" name="Hortic Res">
        <title>Pangenome of water caltrop reveals structural variations and asymmetric subgenome divergence after allopolyploidization.</title>
        <authorList>
            <person name="Zhang X."/>
            <person name="Chen Y."/>
            <person name="Wang L."/>
            <person name="Yuan Y."/>
            <person name="Fang M."/>
            <person name="Shi L."/>
            <person name="Lu R."/>
            <person name="Comes H.P."/>
            <person name="Ma Y."/>
            <person name="Chen Y."/>
            <person name="Huang G."/>
            <person name="Zhou Y."/>
            <person name="Zheng Z."/>
            <person name="Qiu Y."/>
        </authorList>
    </citation>
    <scope>NUCLEOTIDE SEQUENCE [LARGE SCALE GENOMIC DNA]</scope>
    <source>
        <strain evidence="5">F231</strain>
    </source>
</reference>
<dbReference type="PANTHER" id="PTHR22652">
    <property type="entry name" value="NUCLEOPORIN NUP43"/>
    <property type="match status" value="1"/>
</dbReference>
<dbReference type="InterPro" id="IPR015943">
    <property type="entry name" value="WD40/YVTN_repeat-like_dom_sf"/>
</dbReference>
<keyword evidence="4" id="KW-0539">Nucleus</keyword>
<comment type="caution">
    <text evidence="5">The sequence shown here is derived from an EMBL/GenBank/DDBJ whole genome shotgun (WGS) entry which is preliminary data.</text>
</comment>
<gene>
    <name evidence="5" type="ORF">SAY86_009609</name>
</gene>
<sequence>MAVRPLSRPVEIYKHPLHKYVDAVRWLPPISALDRHAVLALFDSDCGSSSVEIHSFLNPKTDASSTSAMLTALTTWNPPSRVSSLKTTLIGHRPFIAVSTADGSVYLVSAHDAHTLVEIGAVHEVHACPVSCIDLLEGGSECVSVGEDGKVNLVSFGSSTVTNTLFFDSNGLVSYSAAKWASPNEFATGGLDFGLQWWDRRKPGSPVSQFKCNWAQGRASGIIHSIDIHPSRKHTCLAGGSLGTIFAWDLRWQHEPIIFSESRIGVGSKHSVSESEVWEVQCVCDGRSTSTSNFSSSSRMLPIMMCSEDGILAVLEQGMNLLVISDSQMSSSRNVFHFWFYIFFRKLMAVFAFPIYSCKRTENTSSVNSQFRPKVCSCLQ</sequence>
<dbReference type="PANTHER" id="PTHR22652:SF0">
    <property type="entry name" value="NUCLEOPORIN NUP43"/>
    <property type="match status" value="1"/>
</dbReference>
<dbReference type="Proteomes" id="UP001346149">
    <property type="component" value="Unassembled WGS sequence"/>
</dbReference>
<evidence type="ECO:0000256" key="1">
    <source>
        <dbReference type="ARBA" id="ARBA00004123"/>
    </source>
</evidence>
<protein>
    <submittedName>
        <fullName evidence="5">Uncharacterized protein</fullName>
    </submittedName>
</protein>
<dbReference type="SMART" id="SM00320">
    <property type="entry name" value="WD40"/>
    <property type="match status" value="4"/>
</dbReference>
<evidence type="ECO:0000256" key="4">
    <source>
        <dbReference type="ARBA" id="ARBA00023242"/>
    </source>
</evidence>
<comment type="subcellular location">
    <subcellularLocation>
        <location evidence="1">Nucleus</location>
    </subcellularLocation>
</comment>
<accession>A0AAN7L007</accession>
<keyword evidence="2" id="KW-0853">WD repeat</keyword>
<dbReference type="InterPro" id="IPR001680">
    <property type="entry name" value="WD40_rpt"/>
</dbReference>
<dbReference type="InterPro" id="IPR036322">
    <property type="entry name" value="WD40_repeat_dom_sf"/>
</dbReference>
<evidence type="ECO:0000256" key="3">
    <source>
        <dbReference type="ARBA" id="ARBA00022737"/>
    </source>
</evidence>
<dbReference type="SUPFAM" id="SSF50978">
    <property type="entry name" value="WD40 repeat-like"/>
    <property type="match status" value="1"/>
</dbReference>
<proteinExistence type="predicted"/>
<evidence type="ECO:0000313" key="6">
    <source>
        <dbReference type="Proteomes" id="UP001346149"/>
    </source>
</evidence>